<evidence type="ECO:0000256" key="1">
    <source>
        <dbReference type="SAM" id="MobiDB-lite"/>
    </source>
</evidence>
<proteinExistence type="predicted"/>
<evidence type="ECO:0000259" key="2">
    <source>
        <dbReference type="Pfam" id="PF07486"/>
    </source>
</evidence>
<feature type="domain" description="Cell wall hydrolase SleB" evidence="2">
    <location>
        <begin position="311"/>
        <end position="421"/>
    </location>
</feature>
<keyword evidence="3" id="KW-0378">Hydrolase</keyword>
<dbReference type="GO" id="GO:0016787">
    <property type="term" value="F:hydrolase activity"/>
    <property type="evidence" value="ECO:0007669"/>
    <property type="project" value="UniProtKB-KW"/>
</dbReference>
<evidence type="ECO:0000313" key="3">
    <source>
        <dbReference type="EMBL" id="MEJ5018551.1"/>
    </source>
</evidence>
<dbReference type="Gene3D" id="1.10.10.2520">
    <property type="entry name" value="Cell wall hydrolase SleB, domain 1"/>
    <property type="match status" value="1"/>
</dbReference>
<dbReference type="RefSeq" id="WP_105541135.1">
    <property type="nucleotide sequence ID" value="NZ_JBBGZH010000001.1"/>
</dbReference>
<dbReference type="EMBL" id="JBBGZH010000001">
    <property type="protein sequence ID" value="MEJ5018551.1"/>
    <property type="molecule type" value="Genomic_DNA"/>
</dbReference>
<comment type="caution">
    <text evidence="3">The sequence shown here is derived from an EMBL/GenBank/DDBJ whole genome shotgun (WGS) entry which is preliminary data.</text>
</comment>
<dbReference type="InterPro" id="IPR011105">
    <property type="entry name" value="Cell_wall_hydrolase_SleB"/>
</dbReference>
<evidence type="ECO:0000313" key="4">
    <source>
        <dbReference type="Proteomes" id="UP001375812"/>
    </source>
</evidence>
<gene>
    <name evidence="3" type="ORF">WH297_02180</name>
</gene>
<sequence>MRLVSLRALFGRRKAVAEPVWHYPVTGYCPEEGRYYAVRAKPRQTVHKPHRLVPLVLAAVTYLFNPNAIAFQDMASLVPSADLGAHRWTAFVAKAPVGSVHQAEMPFVDATTVTGSIATNGIEVPGIGRVALSGGRKSAKLGPDDPNPDENRINRADKTGRLVSVKPKAPAKAFTAGSMFDKISMITRPPEKTDAKMAFSSKLEGKEVAITMAFHAVMPPKIRSEMPTQLAKLITNDQPDALALGYAPATPDYGKTSPFESILKPQPDEGRFVPPIGEKDHEWAATPLPPSAFSKSEQKCLAEAVYYEARGETVKGQVAVAQVVLNRVRNPAYPGSICGVVYQNRDWLNACQFSFACDGQKHRVTEMPQWRMAQQVAKTVSAGQIWLPEVGSATHYHATYVRPFWAPTMKKVTKIGLHIFYRTYGGGWS</sequence>
<protein>
    <submittedName>
        <fullName evidence="3">Cell wall hydrolase</fullName>
    </submittedName>
</protein>
<dbReference type="Pfam" id="PF07486">
    <property type="entry name" value="Hydrolase_2"/>
    <property type="match status" value="1"/>
</dbReference>
<feature type="region of interest" description="Disordered" evidence="1">
    <location>
        <begin position="134"/>
        <end position="153"/>
    </location>
</feature>
<dbReference type="InterPro" id="IPR042047">
    <property type="entry name" value="SleB_dom1"/>
</dbReference>
<accession>A0ABU8PAV1</accession>
<name>A0ABU8PAV1_9HYPH</name>
<keyword evidence="4" id="KW-1185">Reference proteome</keyword>
<dbReference type="Proteomes" id="UP001375812">
    <property type="component" value="Unassembled WGS sequence"/>
</dbReference>
<organism evidence="3 4">
    <name type="scientific">Ochrobactrum vermis</name>
    <dbReference type="NCBI Taxonomy" id="1827297"/>
    <lineage>
        <taxon>Bacteria</taxon>
        <taxon>Pseudomonadati</taxon>
        <taxon>Pseudomonadota</taxon>
        <taxon>Alphaproteobacteria</taxon>
        <taxon>Hyphomicrobiales</taxon>
        <taxon>Brucellaceae</taxon>
        <taxon>Brucella/Ochrobactrum group</taxon>
        <taxon>Ochrobactrum</taxon>
    </lineage>
</organism>
<reference evidence="3 4" key="1">
    <citation type="submission" date="2023-12" db="EMBL/GenBank/DDBJ databases">
        <title>Gut-associated functions are favored during microbiome assembly across C. elegans life.</title>
        <authorList>
            <person name="Zimmermann J."/>
        </authorList>
    </citation>
    <scope>NUCLEOTIDE SEQUENCE [LARGE SCALE GENOMIC DNA]</scope>
    <source>
        <strain evidence="3 4">MYb71</strain>
    </source>
</reference>